<dbReference type="Gene3D" id="3.40.605.10">
    <property type="entry name" value="Aldehyde Dehydrogenase, Chain A, domain 1"/>
    <property type="match status" value="1"/>
</dbReference>
<dbReference type="RefSeq" id="WP_075034873.1">
    <property type="nucleotide sequence ID" value="NZ_FOSB01000001.1"/>
</dbReference>
<evidence type="ECO:0000256" key="6">
    <source>
        <dbReference type="PROSITE-ProRule" id="PRU10007"/>
    </source>
</evidence>
<evidence type="ECO:0000259" key="8">
    <source>
        <dbReference type="Pfam" id="PF00171"/>
    </source>
</evidence>
<dbReference type="InterPro" id="IPR016160">
    <property type="entry name" value="Ald_DH_CS_CYS"/>
</dbReference>
<dbReference type="OrthoDB" id="9762913at2"/>
<dbReference type="PROSITE" id="PS00070">
    <property type="entry name" value="ALDEHYDE_DEHYDR_CYS"/>
    <property type="match status" value="1"/>
</dbReference>
<evidence type="ECO:0000256" key="2">
    <source>
        <dbReference type="ARBA" id="ARBA00023002"/>
    </source>
</evidence>
<dbReference type="PROSITE" id="PS00687">
    <property type="entry name" value="ALDEHYDE_DEHYDR_GLU"/>
    <property type="match status" value="1"/>
</dbReference>
<sequence length="453" mass="51294">MHATVKLQKSWFNEGQTKSYAFRKEQLLTMKKMLTTFEKPILNALKFDLNKSEYEAYASEIAFLKSEIDHHVKQLKSWMQPTKVKTPLTHTGSKNFIRKEPYGTVLVIAPWNYPVQLALAPVIGAIAAGNTVIIKPSELTPTVSWVLKKMIEQYFPPHYISVIEGDKDVTQELLEQPVDYIFFTGSVPVGKIIMEKASKRLIPVTLELGGKSPTIVHKDANIELAAKRIVWGKYTNAGQTCIAPDYLYVHHEVKTDLIHAMKKYIEQFYGKNPLDNEDYTKIVNQSHFERISSYLDSGTVVVGGSTDEATRKITPTVLDQVVWDDPVMKEEIFGPVLPILTYSSLDEVIDQINDRPKPLALYYFGENEVDQQRILHSISFGGGCINDTLYHIINPYLPFGGVGESGMGSYHGKRSFDTFTHEKSITKQTTRFDQNFRYPGSQLGMAVLKRIFG</sequence>
<dbReference type="InterPro" id="IPR015590">
    <property type="entry name" value="Aldehyde_DH_dom"/>
</dbReference>
<dbReference type="PANTHER" id="PTHR43570">
    <property type="entry name" value="ALDEHYDE DEHYDROGENASE"/>
    <property type="match status" value="1"/>
</dbReference>
<organism evidence="9 10">
    <name type="scientific">Halobacillus dabanensis</name>
    <dbReference type="NCBI Taxonomy" id="240302"/>
    <lineage>
        <taxon>Bacteria</taxon>
        <taxon>Bacillati</taxon>
        <taxon>Bacillota</taxon>
        <taxon>Bacilli</taxon>
        <taxon>Bacillales</taxon>
        <taxon>Bacillaceae</taxon>
        <taxon>Halobacillus</taxon>
    </lineage>
</organism>
<dbReference type="PIRSF" id="PIRSF036492">
    <property type="entry name" value="ALDH"/>
    <property type="match status" value="1"/>
</dbReference>
<keyword evidence="10" id="KW-1185">Reference proteome</keyword>
<dbReference type="InterPro" id="IPR016162">
    <property type="entry name" value="Ald_DH_N"/>
</dbReference>
<dbReference type="PANTHER" id="PTHR43570:SF16">
    <property type="entry name" value="ALDEHYDE DEHYDROGENASE TYPE III, ISOFORM Q"/>
    <property type="match status" value="1"/>
</dbReference>
<dbReference type="CDD" id="cd07136">
    <property type="entry name" value="ALDH_YwdH-P39616"/>
    <property type="match status" value="1"/>
</dbReference>
<dbReference type="Pfam" id="PF00171">
    <property type="entry name" value="Aldedh"/>
    <property type="match status" value="1"/>
</dbReference>
<evidence type="ECO:0000313" key="9">
    <source>
        <dbReference type="EMBL" id="SFJ23876.1"/>
    </source>
</evidence>
<dbReference type="GO" id="GO:0005737">
    <property type="term" value="C:cytoplasm"/>
    <property type="evidence" value="ECO:0007669"/>
    <property type="project" value="TreeGrafter"/>
</dbReference>
<proteinExistence type="inferred from homology"/>
<evidence type="ECO:0000313" key="10">
    <source>
        <dbReference type="Proteomes" id="UP000183557"/>
    </source>
</evidence>
<dbReference type="Proteomes" id="UP000183557">
    <property type="component" value="Unassembled WGS sequence"/>
</dbReference>
<dbReference type="InterPro" id="IPR012394">
    <property type="entry name" value="Aldehyde_DH_NAD(P)"/>
</dbReference>
<evidence type="ECO:0000256" key="7">
    <source>
        <dbReference type="RuleBase" id="RU003345"/>
    </source>
</evidence>
<dbReference type="InterPro" id="IPR029510">
    <property type="entry name" value="Ald_DH_CS_GLU"/>
</dbReference>
<dbReference type="STRING" id="240302.BN982_00096"/>
<protein>
    <recommendedName>
        <fullName evidence="4">Aldehyde dehydrogenase</fullName>
    </recommendedName>
</protein>
<dbReference type="InterPro" id="IPR016163">
    <property type="entry name" value="Ald_DH_C"/>
</dbReference>
<reference evidence="10" key="1">
    <citation type="submission" date="2016-10" db="EMBL/GenBank/DDBJ databases">
        <authorList>
            <person name="Varghese N."/>
            <person name="Submissions S."/>
        </authorList>
    </citation>
    <scope>NUCLEOTIDE SEQUENCE [LARGE SCALE GENOMIC DNA]</scope>
    <source>
        <strain evidence="10">CGMCC 1.3704</strain>
    </source>
</reference>
<keyword evidence="3" id="KW-0520">NAD</keyword>
<evidence type="ECO:0000256" key="4">
    <source>
        <dbReference type="PIRNR" id="PIRNR036492"/>
    </source>
</evidence>
<dbReference type="GO" id="GO:0004029">
    <property type="term" value="F:aldehyde dehydrogenase (NAD+) activity"/>
    <property type="evidence" value="ECO:0007669"/>
    <property type="project" value="TreeGrafter"/>
</dbReference>
<dbReference type="EMBL" id="FOSB01000001">
    <property type="protein sequence ID" value="SFJ23876.1"/>
    <property type="molecule type" value="Genomic_DNA"/>
</dbReference>
<accession>A0A1I3PSB6</accession>
<feature type="active site" evidence="5">
    <location>
        <position position="241"/>
    </location>
</feature>
<feature type="active site" evidence="5 6">
    <location>
        <position position="207"/>
    </location>
</feature>
<keyword evidence="2 4" id="KW-0560">Oxidoreductase</keyword>
<comment type="similarity">
    <text evidence="1 4 7">Belongs to the aldehyde dehydrogenase family.</text>
</comment>
<evidence type="ECO:0000256" key="3">
    <source>
        <dbReference type="ARBA" id="ARBA00023027"/>
    </source>
</evidence>
<dbReference type="InterPro" id="IPR016161">
    <property type="entry name" value="Ald_DH/histidinol_DH"/>
</dbReference>
<dbReference type="GO" id="GO:0006081">
    <property type="term" value="P:aldehyde metabolic process"/>
    <property type="evidence" value="ECO:0007669"/>
    <property type="project" value="InterPro"/>
</dbReference>
<gene>
    <name evidence="9" type="ORF">SAMN04487936_101416</name>
</gene>
<feature type="domain" description="Aldehyde dehydrogenase" evidence="8">
    <location>
        <begin position="16"/>
        <end position="425"/>
    </location>
</feature>
<dbReference type="FunFam" id="3.40.309.10:FF:000003">
    <property type="entry name" value="Aldehyde dehydrogenase"/>
    <property type="match status" value="1"/>
</dbReference>
<dbReference type="Gene3D" id="3.40.309.10">
    <property type="entry name" value="Aldehyde Dehydrogenase, Chain A, domain 2"/>
    <property type="match status" value="1"/>
</dbReference>
<evidence type="ECO:0000256" key="5">
    <source>
        <dbReference type="PIRSR" id="PIRSR036492-1"/>
    </source>
</evidence>
<name>A0A1I3PSB6_HALDA</name>
<dbReference type="AlphaFoldDB" id="A0A1I3PSB6"/>
<evidence type="ECO:0000256" key="1">
    <source>
        <dbReference type="ARBA" id="ARBA00009986"/>
    </source>
</evidence>
<dbReference type="SUPFAM" id="SSF53720">
    <property type="entry name" value="ALDH-like"/>
    <property type="match status" value="1"/>
</dbReference>
<dbReference type="FunFam" id="3.40.605.10:FF:000004">
    <property type="entry name" value="Aldehyde dehydrogenase"/>
    <property type="match status" value="1"/>
</dbReference>